<feature type="transmembrane region" description="Helical" evidence="1">
    <location>
        <begin position="139"/>
        <end position="156"/>
    </location>
</feature>
<gene>
    <name evidence="2" type="ORF">VP238_00014</name>
</gene>
<feature type="transmembrane region" description="Helical" evidence="1">
    <location>
        <begin position="80"/>
        <end position="100"/>
    </location>
</feature>
<feature type="transmembrane region" description="Helical" evidence="1">
    <location>
        <begin position="258"/>
        <end position="276"/>
    </location>
</feature>
<feature type="transmembrane region" description="Helical" evidence="1">
    <location>
        <begin position="380"/>
        <end position="398"/>
    </location>
</feature>
<organism evidence="2">
    <name type="scientific">Vibrio parahaemolyticus</name>
    <dbReference type="NCBI Taxonomy" id="670"/>
    <lineage>
        <taxon>Bacteria</taxon>
        <taxon>Pseudomonadati</taxon>
        <taxon>Pseudomonadota</taxon>
        <taxon>Gammaproteobacteria</taxon>
        <taxon>Vibrionales</taxon>
        <taxon>Vibrionaceae</taxon>
        <taxon>Vibrio</taxon>
    </lineage>
</organism>
<feature type="transmembrane region" description="Helical" evidence="1">
    <location>
        <begin position="410"/>
        <end position="438"/>
    </location>
</feature>
<dbReference type="EMBL" id="MT898369">
    <property type="protein sequence ID" value="QOS28242.1"/>
    <property type="molecule type" value="Genomic_DNA"/>
</dbReference>
<feature type="transmembrane region" description="Helical" evidence="1">
    <location>
        <begin position="168"/>
        <end position="189"/>
    </location>
</feature>
<keyword evidence="1" id="KW-0472">Membrane</keyword>
<name>A0A7M1WNK4_VIBPH</name>
<accession>A0A7M1WNK4</accession>
<evidence type="ECO:0000313" key="2">
    <source>
        <dbReference type="EMBL" id="QOS28242.1"/>
    </source>
</evidence>
<dbReference type="AlphaFoldDB" id="A0A7M1WNK4"/>
<keyword evidence="1" id="KW-0812">Transmembrane</keyword>
<proteinExistence type="predicted"/>
<feature type="transmembrane region" description="Helical" evidence="1">
    <location>
        <begin position="236"/>
        <end position="252"/>
    </location>
</feature>
<sequence>MISNSIYFLAVISSVVSSLRFPYLPEIQLLCLFCVFFVFRSRFKFAVGLVLVLCTNTYAIPDAVFRLTPELYPSIYTKNIIYSIKALDILALLTFFSAILSFSNILRVKGITILALVFGIALLSTALSVFFGVTEWGYFLFYIRGFLLVAGVFCLVSDFTREQLTKILYFSMFCWLCKMVSMILFPSAHVIQREIFGFQWKIFFAGDEYLYFALISCCIITMNNFNFNRLVHYKKCFFYCFIALMLALISQRKGAVPYFFVTFFIMYCSYNGNLLLRLVSNLALMVYASVFFIFFFFIYPNLPELYQLAFSEYYLLYVSAVDSMTNLFDYNPYGAILGLGSMGLYEIISLPERADHAFSFGGEVGNVYRYAIWNLPFGRLAVNVGLLGFFLVVIFLITKIHKLPSTFYMYFSLIPVFGMYGVTPVSAIYIGFTLAVLYKKSVSISFQE</sequence>
<reference evidence="2" key="1">
    <citation type="submission" date="2020-08" db="EMBL/GenBank/DDBJ databases">
        <title>Genetic structure, function and evolution of capsule biosynthesis loci in Vibrio parahaemolyticus.</title>
        <authorList>
            <person name="Li L."/>
            <person name="Bian S."/>
        </authorList>
    </citation>
    <scope>NUCLEOTIDE SEQUENCE</scope>
    <source>
        <strain evidence="2">VP238</strain>
    </source>
</reference>
<feature type="transmembrane region" description="Helical" evidence="1">
    <location>
        <begin position="283"/>
        <end position="302"/>
    </location>
</feature>
<feature type="transmembrane region" description="Helical" evidence="1">
    <location>
        <begin position="112"/>
        <end position="133"/>
    </location>
</feature>
<evidence type="ECO:0000256" key="1">
    <source>
        <dbReference type="SAM" id="Phobius"/>
    </source>
</evidence>
<protein>
    <submittedName>
        <fullName evidence="2">Uncharacterized protein</fullName>
    </submittedName>
</protein>
<feature type="transmembrane region" description="Helical" evidence="1">
    <location>
        <begin position="209"/>
        <end position="227"/>
    </location>
</feature>
<keyword evidence="1" id="KW-1133">Transmembrane helix</keyword>
<feature type="transmembrane region" description="Helical" evidence="1">
    <location>
        <begin position="43"/>
        <end position="60"/>
    </location>
</feature>